<dbReference type="Proteomes" id="UP001283361">
    <property type="component" value="Unassembled WGS sequence"/>
</dbReference>
<comment type="caution">
    <text evidence="2">The sequence shown here is derived from an EMBL/GenBank/DDBJ whole genome shotgun (WGS) entry which is preliminary data.</text>
</comment>
<protein>
    <submittedName>
        <fullName evidence="2">Uncharacterized protein</fullName>
    </submittedName>
</protein>
<dbReference type="EMBL" id="JAWDGP010003536">
    <property type="protein sequence ID" value="KAK3773489.1"/>
    <property type="molecule type" value="Genomic_DNA"/>
</dbReference>
<accession>A0AAE1DJY4</accession>
<name>A0AAE1DJY4_9GAST</name>
<evidence type="ECO:0000313" key="3">
    <source>
        <dbReference type="Proteomes" id="UP001283361"/>
    </source>
</evidence>
<evidence type="ECO:0000256" key="1">
    <source>
        <dbReference type="SAM" id="MobiDB-lite"/>
    </source>
</evidence>
<dbReference type="AlphaFoldDB" id="A0AAE1DJY4"/>
<gene>
    <name evidence="2" type="ORF">RRG08_007976</name>
</gene>
<reference evidence="2" key="1">
    <citation type="journal article" date="2023" name="G3 (Bethesda)">
        <title>A reference genome for the long-term kleptoplast-retaining sea slug Elysia crispata morphotype clarki.</title>
        <authorList>
            <person name="Eastman K.E."/>
            <person name="Pendleton A.L."/>
            <person name="Shaikh M.A."/>
            <person name="Suttiyut T."/>
            <person name="Ogas R."/>
            <person name="Tomko P."/>
            <person name="Gavelis G."/>
            <person name="Widhalm J.R."/>
            <person name="Wisecaver J.H."/>
        </authorList>
    </citation>
    <scope>NUCLEOTIDE SEQUENCE</scope>
    <source>
        <strain evidence="2">ECLA1</strain>
    </source>
</reference>
<proteinExistence type="predicted"/>
<sequence>MLIRFKCAGSVLCKQQLATPGENRKFPRRVSGQAQPSHRVEEELEGALFNQHNASSSFSLDLNPTDLSGDTIEMIMQAEEKHINPALVELGPSSYSRDDGPQGYNQPPWLVEIHYENISYVVMVSLFLAISQTSHSPLDLYLCALCQLFSALYDRRVPPSIPAPPARLGVMSAKWRLFWCVLCLMEALLRGCPRPWKHGFVLSRKRLARGFPCSSSAARGSGTADLLQPRLAVTPLLLSFPPPCSSSSSGTETGDTPRPPLPPSQAEARLRVEVQVLRSIRHIFSSLDCINSISYRKSSLSSQ</sequence>
<keyword evidence="3" id="KW-1185">Reference proteome</keyword>
<evidence type="ECO:0000313" key="2">
    <source>
        <dbReference type="EMBL" id="KAK3773489.1"/>
    </source>
</evidence>
<feature type="region of interest" description="Disordered" evidence="1">
    <location>
        <begin position="242"/>
        <end position="265"/>
    </location>
</feature>
<organism evidence="2 3">
    <name type="scientific">Elysia crispata</name>
    <name type="common">lettuce slug</name>
    <dbReference type="NCBI Taxonomy" id="231223"/>
    <lineage>
        <taxon>Eukaryota</taxon>
        <taxon>Metazoa</taxon>
        <taxon>Spiralia</taxon>
        <taxon>Lophotrochozoa</taxon>
        <taxon>Mollusca</taxon>
        <taxon>Gastropoda</taxon>
        <taxon>Heterobranchia</taxon>
        <taxon>Euthyneura</taxon>
        <taxon>Panpulmonata</taxon>
        <taxon>Sacoglossa</taxon>
        <taxon>Placobranchoidea</taxon>
        <taxon>Plakobranchidae</taxon>
        <taxon>Elysia</taxon>
    </lineage>
</organism>